<comment type="caution">
    <text evidence="1">The sequence shown here is derived from an EMBL/GenBank/DDBJ whole genome shotgun (WGS) entry which is preliminary data.</text>
</comment>
<reference evidence="2" key="1">
    <citation type="journal article" date="2019" name="Int. J. Syst. Evol. Microbiol.">
        <title>The Global Catalogue of Microorganisms (GCM) 10K type strain sequencing project: providing services to taxonomists for standard genome sequencing and annotation.</title>
        <authorList>
            <consortium name="The Broad Institute Genomics Platform"/>
            <consortium name="The Broad Institute Genome Sequencing Center for Infectious Disease"/>
            <person name="Wu L."/>
            <person name="Ma J."/>
        </authorList>
    </citation>
    <scope>NUCLEOTIDE SEQUENCE [LARGE SCALE GENOMIC DNA]</scope>
    <source>
        <strain evidence="2">JCM 4733</strain>
    </source>
</reference>
<dbReference type="EMBL" id="BMVN01000097">
    <property type="protein sequence ID" value="GHA74431.1"/>
    <property type="molecule type" value="Genomic_DNA"/>
</dbReference>
<protein>
    <submittedName>
        <fullName evidence="1">Uncharacterized protein</fullName>
    </submittedName>
</protein>
<evidence type="ECO:0000313" key="2">
    <source>
        <dbReference type="Proteomes" id="UP000653644"/>
    </source>
</evidence>
<accession>A0ABQ3DBR6</accession>
<gene>
    <name evidence="1" type="ORF">GCM10010345_91150</name>
</gene>
<keyword evidence="2" id="KW-1185">Reference proteome</keyword>
<evidence type="ECO:0000313" key="1">
    <source>
        <dbReference type="EMBL" id="GHA74431.1"/>
    </source>
</evidence>
<dbReference type="Proteomes" id="UP000653644">
    <property type="component" value="Unassembled WGS sequence"/>
</dbReference>
<organism evidence="1 2">
    <name type="scientific">Streptomyces canarius</name>
    <dbReference type="NCBI Taxonomy" id="285453"/>
    <lineage>
        <taxon>Bacteria</taxon>
        <taxon>Bacillati</taxon>
        <taxon>Actinomycetota</taxon>
        <taxon>Actinomycetes</taxon>
        <taxon>Kitasatosporales</taxon>
        <taxon>Streptomycetaceae</taxon>
        <taxon>Streptomyces</taxon>
    </lineage>
</organism>
<sequence>MLLEVVAQRLLGAGHHQYPLVFVLAAVDDRHHIADAVQIDEEHLALCARRFGYELHRRLLAGGVLRLEHGAEAATADAGADGPLLAQCQSHGVRCLHRQLLSREGGFARLHPLRDH</sequence>
<proteinExistence type="predicted"/>
<name>A0ABQ3DBR6_9ACTN</name>